<dbReference type="InterPro" id="IPR011761">
    <property type="entry name" value="ATP-grasp"/>
</dbReference>
<dbReference type="GO" id="GO:0046872">
    <property type="term" value="F:metal ion binding"/>
    <property type="evidence" value="ECO:0007669"/>
    <property type="project" value="InterPro"/>
</dbReference>
<evidence type="ECO:0000256" key="1">
    <source>
        <dbReference type="PROSITE-ProRule" id="PRU00409"/>
    </source>
</evidence>
<dbReference type="EMBL" id="FRBK01000004">
    <property type="protein sequence ID" value="SHL46212.1"/>
    <property type="molecule type" value="Genomic_DNA"/>
</dbReference>
<dbReference type="Gene3D" id="3.30.470.20">
    <property type="entry name" value="ATP-grasp fold, B domain"/>
    <property type="match status" value="1"/>
</dbReference>
<dbReference type="RefSeq" id="WP_073444052.1">
    <property type="nucleotide sequence ID" value="NZ_FRBK01000004.1"/>
</dbReference>
<dbReference type="SUPFAM" id="SSF56059">
    <property type="entry name" value="Glutathione synthetase ATP-binding domain-like"/>
    <property type="match status" value="1"/>
</dbReference>
<dbReference type="Pfam" id="PF08443">
    <property type="entry name" value="RimK"/>
    <property type="match status" value="1"/>
</dbReference>
<feature type="domain" description="ATP-grasp" evidence="2">
    <location>
        <begin position="120"/>
        <end position="312"/>
    </location>
</feature>
<gene>
    <name evidence="3" type="ORF">SAMN05216268_104379</name>
</gene>
<keyword evidence="1" id="KW-0067">ATP-binding</keyword>
<evidence type="ECO:0000313" key="3">
    <source>
        <dbReference type="EMBL" id="SHL46212.1"/>
    </source>
</evidence>
<accession>A0A9X8MQN0</accession>
<reference evidence="4" key="1">
    <citation type="submission" date="2016-11" db="EMBL/GenBank/DDBJ databases">
        <authorList>
            <person name="Jaros S."/>
            <person name="Januszkiewicz K."/>
            <person name="Wedrychowicz H."/>
        </authorList>
    </citation>
    <scope>NUCLEOTIDE SEQUENCE [LARGE SCALE GENOMIC DNA]</scope>
    <source>
        <strain evidence="4">CGMCC 4.3555</strain>
    </source>
</reference>
<evidence type="ECO:0000313" key="4">
    <source>
        <dbReference type="Proteomes" id="UP000184388"/>
    </source>
</evidence>
<sequence length="321" mass="34178">MDTAGTVVVMTDHRSTEQSAPVLATAVEMLTGRQPVLADARPFMTGGPGRATTNGRSLLLEPGRDRPRVAPDTLIVYEIPPADRTRFEGFQSVLRTTDTATIGGADIVAWRAATDKRRTVRRFAVAGIPHAPTLALDAPSRAEVLDAFAALGRDVWARPTTGVGGEHVFHITGVQRLFEVADFYADLGQSWLLSEDARNVDRRGRRHQLRIVVLGDRVLRVCEHMQNDPDAPCNEARGAVSTLLPAGALSARHSAIAVDATRALGLPFGGVDLAVLGGDCVFEVNVHPVINVEGGLESVALPLVRAHLDRAASGAVDGTVC</sequence>
<dbReference type="PROSITE" id="PS50975">
    <property type="entry name" value="ATP_GRASP"/>
    <property type="match status" value="1"/>
</dbReference>
<dbReference type="GO" id="GO:0005737">
    <property type="term" value="C:cytoplasm"/>
    <property type="evidence" value="ECO:0007669"/>
    <property type="project" value="TreeGrafter"/>
</dbReference>
<organism evidence="3 4">
    <name type="scientific">Streptomyces yunnanensis</name>
    <dbReference type="NCBI Taxonomy" id="156453"/>
    <lineage>
        <taxon>Bacteria</taxon>
        <taxon>Bacillati</taxon>
        <taxon>Actinomycetota</taxon>
        <taxon>Actinomycetes</taxon>
        <taxon>Kitasatosporales</taxon>
        <taxon>Streptomycetaceae</taxon>
        <taxon>Streptomyces</taxon>
    </lineage>
</organism>
<name>A0A9X8MQN0_9ACTN</name>
<comment type="caution">
    <text evidence="3">The sequence shown here is derived from an EMBL/GenBank/DDBJ whole genome shotgun (WGS) entry which is preliminary data.</text>
</comment>
<dbReference type="GO" id="GO:0009432">
    <property type="term" value="P:SOS response"/>
    <property type="evidence" value="ECO:0007669"/>
    <property type="project" value="TreeGrafter"/>
</dbReference>
<dbReference type="GO" id="GO:0005524">
    <property type="term" value="F:ATP binding"/>
    <property type="evidence" value="ECO:0007669"/>
    <property type="project" value="UniProtKB-UniRule"/>
</dbReference>
<dbReference type="GO" id="GO:0018169">
    <property type="term" value="F:ribosomal S6-glutamic acid ligase activity"/>
    <property type="evidence" value="ECO:0007669"/>
    <property type="project" value="TreeGrafter"/>
</dbReference>
<proteinExistence type="predicted"/>
<evidence type="ECO:0000259" key="2">
    <source>
        <dbReference type="PROSITE" id="PS50975"/>
    </source>
</evidence>
<keyword evidence="1" id="KW-0547">Nucleotide-binding</keyword>
<dbReference type="InterPro" id="IPR013651">
    <property type="entry name" value="ATP-grasp_RimK-type"/>
</dbReference>
<dbReference type="PANTHER" id="PTHR21621">
    <property type="entry name" value="RIBOSOMAL PROTEIN S6 MODIFICATION PROTEIN"/>
    <property type="match status" value="1"/>
</dbReference>
<dbReference type="PANTHER" id="PTHR21621:SF0">
    <property type="entry name" value="BETA-CITRYLGLUTAMATE SYNTHASE B-RELATED"/>
    <property type="match status" value="1"/>
</dbReference>
<dbReference type="AlphaFoldDB" id="A0A9X8MQN0"/>
<protein>
    <submittedName>
        <fullName evidence="3">RimK-like ATP-grasp domain-containing protein</fullName>
    </submittedName>
</protein>
<dbReference type="Proteomes" id="UP000184388">
    <property type="component" value="Unassembled WGS sequence"/>
</dbReference>